<keyword evidence="7" id="KW-1185">Reference proteome</keyword>
<feature type="region of interest" description="Disordered" evidence="4">
    <location>
        <begin position="170"/>
        <end position="207"/>
    </location>
</feature>
<reference evidence="6 7" key="1">
    <citation type="journal article" date="2024" name="Plant Biotechnol. J.">
        <title>Dendrobium thyrsiflorum genome and its molecular insights into genes involved in important horticultural traits.</title>
        <authorList>
            <person name="Chen B."/>
            <person name="Wang J.Y."/>
            <person name="Zheng P.J."/>
            <person name="Li K.L."/>
            <person name="Liang Y.M."/>
            <person name="Chen X.F."/>
            <person name="Zhang C."/>
            <person name="Zhao X."/>
            <person name="He X."/>
            <person name="Zhang G.Q."/>
            <person name="Liu Z.J."/>
            <person name="Xu Q."/>
        </authorList>
    </citation>
    <scope>NUCLEOTIDE SEQUENCE [LARGE SCALE GENOMIC DNA]</scope>
    <source>
        <strain evidence="6">GZMU011</strain>
    </source>
</reference>
<dbReference type="PANTHER" id="PTHR42647">
    <property type="entry name" value="SBP (S-RIBONUCLEASE BINDING PROTEIN) FAMILY PROTEIN"/>
    <property type="match status" value="1"/>
</dbReference>
<keyword evidence="5" id="KW-0812">Transmembrane</keyword>
<gene>
    <name evidence="6" type="ORF">M5K25_027207</name>
</gene>
<evidence type="ECO:0000256" key="1">
    <source>
        <dbReference type="ARBA" id="ARBA00022723"/>
    </source>
</evidence>
<comment type="caution">
    <text evidence="6">The sequence shown here is derived from an EMBL/GenBank/DDBJ whole genome shotgun (WGS) entry which is preliminary data.</text>
</comment>
<keyword evidence="2" id="KW-0863">Zinc-finger</keyword>
<sequence length="367" mass="40536">MVMAVQAQYPANVLLLNRYSLIASFVFILVVGLFCGFCSLELFLDLVRRGETERKNKEMETTFPPTLLEQDPVFFTPIGGIQLFLFSYFFHGSCLLRGGEWCRQCESKEEGREAAMEVSSAMSPLTQQQMSLFSLQAQARALTRAMVGLPQFHSPTPFVVSTGLQLTFNDHNRNPREQLAPSSPSPKIWPQKLTNKRTKPTTGEQHRREMAAKRKNHYCILLATVEKLLGNKLREKEVEVAVAARRAPHAERPSSKIDSTAKAMAEQSAAASLQAQLQQAAAIAAPVGEECYGESPMEDAGSVFVDLDKSTKLNRPFWSCHTRPASVVLLPCRHLCICPACNSARAANNGCPACGCSRTGSLEVYFS</sequence>
<dbReference type="Pfam" id="PF13920">
    <property type="entry name" value="zf-C3HC4_3"/>
    <property type="match status" value="1"/>
</dbReference>
<name>A0ABD0TZF0_DENTH</name>
<dbReference type="InterPro" id="IPR013083">
    <property type="entry name" value="Znf_RING/FYVE/PHD"/>
</dbReference>
<evidence type="ECO:0000256" key="3">
    <source>
        <dbReference type="ARBA" id="ARBA00022833"/>
    </source>
</evidence>
<evidence type="ECO:0000256" key="2">
    <source>
        <dbReference type="ARBA" id="ARBA00022771"/>
    </source>
</evidence>
<evidence type="ECO:0000313" key="6">
    <source>
        <dbReference type="EMBL" id="KAL0905035.1"/>
    </source>
</evidence>
<dbReference type="EMBL" id="JANQDX010000019">
    <property type="protein sequence ID" value="KAL0905035.1"/>
    <property type="molecule type" value="Genomic_DNA"/>
</dbReference>
<dbReference type="Proteomes" id="UP001552299">
    <property type="component" value="Unassembled WGS sequence"/>
</dbReference>
<keyword evidence="1" id="KW-0479">Metal-binding</keyword>
<keyword evidence="5" id="KW-0472">Membrane</keyword>
<accession>A0ABD0TZF0</accession>
<evidence type="ECO:0008006" key="8">
    <source>
        <dbReference type="Google" id="ProtNLM"/>
    </source>
</evidence>
<keyword evidence="5" id="KW-1133">Transmembrane helix</keyword>
<dbReference type="GO" id="GO:0008270">
    <property type="term" value="F:zinc ion binding"/>
    <property type="evidence" value="ECO:0007669"/>
    <property type="project" value="UniProtKB-KW"/>
</dbReference>
<evidence type="ECO:0000256" key="5">
    <source>
        <dbReference type="SAM" id="Phobius"/>
    </source>
</evidence>
<organism evidence="6 7">
    <name type="scientific">Dendrobium thyrsiflorum</name>
    <name type="common">Pinecone-like raceme dendrobium</name>
    <name type="synonym">Orchid</name>
    <dbReference type="NCBI Taxonomy" id="117978"/>
    <lineage>
        <taxon>Eukaryota</taxon>
        <taxon>Viridiplantae</taxon>
        <taxon>Streptophyta</taxon>
        <taxon>Embryophyta</taxon>
        <taxon>Tracheophyta</taxon>
        <taxon>Spermatophyta</taxon>
        <taxon>Magnoliopsida</taxon>
        <taxon>Liliopsida</taxon>
        <taxon>Asparagales</taxon>
        <taxon>Orchidaceae</taxon>
        <taxon>Epidendroideae</taxon>
        <taxon>Malaxideae</taxon>
        <taxon>Dendrobiinae</taxon>
        <taxon>Dendrobium</taxon>
    </lineage>
</organism>
<dbReference type="Gene3D" id="3.30.40.10">
    <property type="entry name" value="Zinc/RING finger domain, C3HC4 (zinc finger)"/>
    <property type="match status" value="1"/>
</dbReference>
<evidence type="ECO:0000256" key="4">
    <source>
        <dbReference type="SAM" id="MobiDB-lite"/>
    </source>
</evidence>
<dbReference type="PANTHER" id="PTHR42647:SF5">
    <property type="entry name" value="SBP (S-RIBONUCLEASE BINDING PROTEIN) FAMILY PROTEIN"/>
    <property type="match status" value="1"/>
</dbReference>
<feature type="transmembrane region" description="Helical" evidence="5">
    <location>
        <begin position="20"/>
        <end position="47"/>
    </location>
</feature>
<keyword evidence="3" id="KW-0862">Zinc</keyword>
<evidence type="ECO:0000313" key="7">
    <source>
        <dbReference type="Proteomes" id="UP001552299"/>
    </source>
</evidence>
<protein>
    <recommendedName>
        <fullName evidence="8">RING-type domain-containing protein</fullName>
    </recommendedName>
</protein>
<proteinExistence type="predicted"/>
<dbReference type="AlphaFoldDB" id="A0ABD0TZF0"/>